<organism evidence="1 2">
    <name type="scientific">Agreia bicolorata</name>
    <dbReference type="NCBI Taxonomy" id="110935"/>
    <lineage>
        <taxon>Bacteria</taxon>
        <taxon>Bacillati</taxon>
        <taxon>Actinomycetota</taxon>
        <taxon>Actinomycetes</taxon>
        <taxon>Micrococcales</taxon>
        <taxon>Microbacteriaceae</taxon>
        <taxon>Agreia</taxon>
    </lineage>
</organism>
<keyword evidence="2" id="KW-1185">Reference proteome</keyword>
<comment type="caution">
    <text evidence="1">The sequence shown here is derived from an EMBL/GenBank/DDBJ whole genome shotgun (WGS) entry which is preliminary data.</text>
</comment>
<proteinExistence type="predicted"/>
<sequence length="105" mass="11646">MAEVAEGKVFDEVAENMDELRGAGLRITGSTRLVLVEIVDWDDNQIRAYVCEDVGLVDLVDAEGKSLVSPDRIAVTPFEVELTRDGDSPFLLSERKVWTGKNFCN</sequence>
<evidence type="ECO:0000313" key="2">
    <source>
        <dbReference type="Proteomes" id="UP000032503"/>
    </source>
</evidence>
<gene>
    <name evidence="1" type="ORF">TZ00_01970</name>
</gene>
<reference evidence="1 2" key="1">
    <citation type="journal article" date="2001" name="Int. J. Syst. Evol. Microbiol.">
        <title>Agreia bicolorata gen. nov., sp. nov., to accommodate actinobacteria isolated from narrow reed grass infected by the nematode Heteroanguina graminophila.</title>
        <authorList>
            <person name="Evtushenko L.I."/>
            <person name="Dorofeeva L.V."/>
            <person name="Dobrovolskaya T.G."/>
            <person name="Streshinskaya G.M."/>
            <person name="Subbotin S.A."/>
            <person name="Tiedje J.M."/>
        </authorList>
    </citation>
    <scope>NUCLEOTIDE SEQUENCE [LARGE SCALE GENOMIC DNA]</scope>
    <source>
        <strain evidence="1 2">VKM Ac-1804</strain>
    </source>
</reference>
<dbReference type="Proteomes" id="UP000032503">
    <property type="component" value="Unassembled WGS sequence"/>
</dbReference>
<accession>A0ABR5CIY6</accession>
<name>A0ABR5CIY6_9MICO</name>
<evidence type="ECO:0000313" key="1">
    <source>
        <dbReference type="EMBL" id="KJC65607.1"/>
    </source>
</evidence>
<protein>
    <submittedName>
        <fullName evidence="1">Uncharacterized protein</fullName>
    </submittedName>
</protein>
<dbReference type="EMBL" id="JYFC01000001">
    <property type="protein sequence ID" value="KJC65607.1"/>
    <property type="molecule type" value="Genomic_DNA"/>
</dbReference>